<feature type="region of interest" description="Disordered" evidence="1">
    <location>
        <begin position="1"/>
        <end position="65"/>
    </location>
</feature>
<feature type="compositionally biased region" description="Basic and acidic residues" evidence="1">
    <location>
        <begin position="412"/>
        <end position="428"/>
    </location>
</feature>
<gene>
    <name evidence="2" type="ORF">ECRASSUSDP1_LOCUS6697</name>
</gene>
<feature type="compositionally biased region" description="Polar residues" evidence="1">
    <location>
        <begin position="114"/>
        <end position="127"/>
    </location>
</feature>
<sequence>MEEDHLKSRDAREGYAKKYRHNRTKAKHIKRKTPFAFKFNTKPKPMNEDIRDVIPTQTPKKIKKTKDNLKANRISLNLVNVKNKAGESYKTATKHIKSMKIQYKLASPKEKSQGRSSSRNESPISAFKTSRCINKKEYLTQSSPKTISKKPSTKKINKKCTTVRKTMITKNNTKLLQLNEKKVNHKVMKAIDRVYMKMKLNSNKHHLYVDLAKSREHSRSKKSPVLHSKRPQSASKGYMEEIQKKFGTSPKVKKTFDRSLSERKNKPSPNKSFTRFSYKIKNYGPRNTHSTPKKSLAKNLSKNSKGFNLLKTYAKKHSKQVNASINYKRATSLRESKENRVVDIRMDDKVCTKPRFLTFTSSSFTDTPKPSQCPCPAPVACPVPYSSEGLSFEEKYLRPSQTPLSSSTISSPDRDIKGIEQGQHEQETNKQVMIL</sequence>
<evidence type="ECO:0000313" key="2">
    <source>
        <dbReference type="EMBL" id="CAI2365352.1"/>
    </source>
</evidence>
<dbReference type="AlphaFoldDB" id="A0AAD1UAW8"/>
<feature type="compositionally biased region" description="Basic and acidic residues" evidence="1">
    <location>
        <begin position="254"/>
        <end position="265"/>
    </location>
</feature>
<reference evidence="2" key="1">
    <citation type="submission" date="2023-07" db="EMBL/GenBank/DDBJ databases">
        <authorList>
            <consortium name="AG Swart"/>
            <person name="Singh M."/>
            <person name="Singh A."/>
            <person name="Seah K."/>
            <person name="Emmerich C."/>
        </authorList>
    </citation>
    <scope>NUCLEOTIDE SEQUENCE</scope>
    <source>
        <strain evidence="2">DP1</strain>
    </source>
</reference>
<feature type="region of interest" description="Disordered" evidence="1">
    <location>
        <begin position="214"/>
        <end position="237"/>
    </location>
</feature>
<feature type="compositionally biased region" description="Low complexity" evidence="1">
    <location>
        <begin position="399"/>
        <end position="411"/>
    </location>
</feature>
<keyword evidence="3" id="KW-1185">Reference proteome</keyword>
<feature type="compositionally biased region" description="Basic residues" evidence="1">
    <location>
        <begin position="17"/>
        <end position="33"/>
    </location>
</feature>
<feature type="region of interest" description="Disordered" evidence="1">
    <location>
        <begin position="249"/>
        <end position="274"/>
    </location>
</feature>
<comment type="caution">
    <text evidence="2">The sequence shown here is derived from an EMBL/GenBank/DDBJ whole genome shotgun (WGS) entry which is preliminary data.</text>
</comment>
<feature type="compositionally biased region" description="Basic residues" evidence="1">
    <location>
        <begin position="218"/>
        <end position="230"/>
    </location>
</feature>
<proteinExistence type="predicted"/>
<organism evidence="2 3">
    <name type="scientific">Euplotes crassus</name>
    <dbReference type="NCBI Taxonomy" id="5936"/>
    <lineage>
        <taxon>Eukaryota</taxon>
        <taxon>Sar</taxon>
        <taxon>Alveolata</taxon>
        <taxon>Ciliophora</taxon>
        <taxon>Intramacronucleata</taxon>
        <taxon>Spirotrichea</taxon>
        <taxon>Hypotrichia</taxon>
        <taxon>Euplotida</taxon>
        <taxon>Euplotidae</taxon>
        <taxon>Moneuplotes</taxon>
    </lineage>
</organism>
<name>A0AAD1UAW8_EUPCR</name>
<dbReference type="Proteomes" id="UP001295684">
    <property type="component" value="Unassembled WGS sequence"/>
</dbReference>
<feature type="region of interest" description="Disordered" evidence="1">
    <location>
        <begin position="103"/>
        <end position="127"/>
    </location>
</feature>
<dbReference type="EMBL" id="CAMPGE010006500">
    <property type="protein sequence ID" value="CAI2365352.1"/>
    <property type="molecule type" value="Genomic_DNA"/>
</dbReference>
<accession>A0AAD1UAW8</accession>
<protein>
    <submittedName>
        <fullName evidence="2">Uncharacterized protein</fullName>
    </submittedName>
</protein>
<feature type="compositionally biased region" description="Basic and acidic residues" evidence="1">
    <location>
        <begin position="1"/>
        <end position="16"/>
    </location>
</feature>
<evidence type="ECO:0000256" key="1">
    <source>
        <dbReference type="SAM" id="MobiDB-lite"/>
    </source>
</evidence>
<feature type="region of interest" description="Disordered" evidence="1">
    <location>
        <begin position="397"/>
        <end position="435"/>
    </location>
</feature>
<evidence type="ECO:0000313" key="3">
    <source>
        <dbReference type="Proteomes" id="UP001295684"/>
    </source>
</evidence>